<dbReference type="SFLD" id="SFLDS00001">
    <property type="entry name" value="Enolase"/>
    <property type="match status" value="1"/>
</dbReference>
<dbReference type="GO" id="GO:0009986">
    <property type="term" value="C:cell surface"/>
    <property type="evidence" value="ECO:0007669"/>
    <property type="project" value="UniProtKB-SubCell"/>
</dbReference>
<keyword evidence="3 6" id="KW-0460">Magnesium</keyword>
<feature type="active site" description="Proton acceptor" evidence="6 7">
    <location>
        <position position="349"/>
    </location>
</feature>
<dbReference type="SUPFAM" id="SSF54826">
    <property type="entry name" value="Enolase N-terminal domain-like"/>
    <property type="match status" value="1"/>
</dbReference>
<evidence type="ECO:0000256" key="5">
    <source>
        <dbReference type="ARBA" id="ARBA00023239"/>
    </source>
</evidence>
<dbReference type="InterPro" id="IPR029017">
    <property type="entry name" value="Enolase-like_N"/>
</dbReference>
<dbReference type="SUPFAM" id="SSF51604">
    <property type="entry name" value="Enolase C-terminal domain-like"/>
    <property type="match status" value="1"/>
</dbReference>
<dbReference type="Gene3D" id="3.30.390.10">
    <property type="entry name" value="Enolase-like, N-terminal domain"/>
    <property type="match status" value="1"/>
</dbReference>
<feature type="binding site" evidence="6 9">
    <location>
        <position position="256"/>
    </location>
    <ligand>
        <name>Mg(2+)</name>
        <dbReference type="ChEBI" id="CHEBI:18420"/>
    </ligand>
</feature>
<dbReference type="SMART" id="SM01193">
    <property type="entry name" value="Enolase_N"/>
    <property type="match status" value="1"/>
</dbReference>
<dbReference type="SFLD" id="SFLDG00178">
    <property type="entry name" value="enolase"/>
    <property type="match status" value="1"/>
</dbReference>
<comment type="catalytic activity">
    <reaction evidence="6">
        <text>(2R)-2-phosphoglycerate = phosphoenolpyruvate + H2O</text>
        <dbReference type="Rhea" id="RHEA:10164"/>
        <dbReference type="ChEBI" id="CHEBI:15377"/>
        <dbReference type="ChEBI" id="CHEBI:58289"/>
        <dbReference type="ChEBI" id="CHEBI:58702"/>
        <dbReference type="EC" id="4.2.1.11"/>
    </reaction>
</comment>
<feature type="domain" description="Enolase N-terminal" evidence="11">
    <location>
        <begin position="20"/>
        <end position="148"/>
    </location>
</feature>
<keyword evidence="5 6" id="KW-0456">Lyase</keyword>
<evidence type="ECO:0000259" key="10">
    <source>
        <dbReference type="SMART" id="SM01192"/>
    </source>
</evidence>
<comment type="function">
    <text evidence="6">Catalyzes the reversible conversion of 2-phosphoglycerate (2-PG) into phosphoenolpyruvate (PEP). It is essential for the degradation of carbohydrates via glycolysis.</text>
</comment>
<feature type="binding site" evidence="6">
    <location>
        <position position="378"/>
    </location>
    <ligand>
        <name>(2R)-2-phosphoglycerate</name>
        <dbReference type="ChEBI" id="CHEBI:58289"/>
    </ligand>
</feature>
<keyword evidence="4 6" id="KW-0324">Glycolysis</keyword>
<evidence type="ECO:0000256" key="3">
    <source>
        <dbReference type="ARBA" id="ARBA00022842"/>
    </source>
</evidence>
<dbReference type="PANTHER" id="PTHR11902">
    <property type="entry name" value="ENOLASE"/>
    <property type="match status" value="1"/>
</dbReference>
<dbReference type="NCBIfam" id="TIGR01060">
    <property type="entry name" value="eno"/>
    <property type="match status" value="1"/>
</dbReference>
<dbReference type="PIRSF" id="PIRSF001400">
    <property type="entry name" value="Enolase"/>
    <property type="match status" value="1"/>
</dbReference>
<dbReference type="Gene3D" id="3.20.20.120">
    <property type="entry name" value="Enolase-like C-terminal domain"/>
    <property type="match status" value="1"/>
</dbReference>
<dbReference type="EMBL" id="DSTX01000001">
    <property type="protein sequence ID" value="HFK19703.1"/>
    <property type="molecule type" value="Genomic_DNA"/>
</dbReference>
<dbReference type="GO" id="GO:0000287">
    <property type="term" value="F:magnesium ion binding"/>
    <property type="evidence" value="ECO:0007669"/>
    <property type="project" value="UniProtKB-UniRule"/>
</dbReference>
<evidence type="ECO:0000256" key="7">
    <source>
        <dbReference type="PIRSR" id="PIRSR001400-1"/>
    </source>
</evidence>
<dbReference type="GO" id="GO:0006096">
    <property type="term" value="P:glycolytic process"/>
    <property type="evidence" value="ECO:0007669"/>
    <property type="project" value="UniProtKB-UniRule"/>
</dbReference>
<comment type="caution">
    <text evidence="12">The sequence shown here is derived from an EMBL/GenBank/DDBJ whole genome shotgun (WGS) entry which is preliminary data.</text>
</comment>
<feature type="binding site" evidence="6">
    <location>
        <position position="379"/>
    </location>
    <ligand>
        <name>(2R)-2-phosphoglycerate</name>
        <dbReference type="ChEBI" id="CHEBI:58289"/>
    </ligand>
</feature>
<feature type="binding site" evidence="6">
    <location>
        <position position="176"/>
    </location>
    <ligand>
        <name>(2R)-2-phosphoglycerate</name>
        <dbReference type="ChEBI" id="CHEBI:58289"/>
    </ligand>
</feature>
<dbReference type="PRINTS" id="PR00148">
    <property type="entry name" value="ENOLASE"/>
</dbReference>
<dbReference type="SMART" id="SM01192">
    <property type="entry name" value="Enolase_C"/>
    <property type="match status" value="1"/>
</dbReference>
<feature type="binding site" evidence="8">
    <location>
        <begin position="376"/>
        <end position="379"/>
    </location>
    <ligand>
        <name>substrate</name>
    </ligand>
</feature>
<evidence type="ECO:0000259" key="11">
    <source>
        <dbReference type="SMART" id="SM01193"/>
    </source>
</evidence>
<dbReference type="InterPro" id="IPR020811">
    <property type="entry name" value="Enolase_N"/>
</dbReference>
<keyword evidence="6 9" id="KW-0479">Metal-binding</keyword>
<dbReference type="InterPro" id="IPR020809">
    <property type="entry name" value="Enolase_CS"/>
</dbReference>
<evidence type="ECO:0000256" key="2">
    <source>
        <dbReference type="ARBA" id="ARBA00009604"/>
    </source>
</evidence>
<dbReference type="FunFam" id="3.30.390.10:FF:000001">
    <property type="entry name" value="Enolase"/>
    <property type="match status" value="1"/>
</dbReference>
<dbReference type="InterPro" id="IPR020810">
    <property type="entry name" value="Enolase_C"/>
</dbReference>
<evidence type="ECO:0000256" key="8">
    <source>
        <dbReference type="PIRSR" id="PIRSR001400-2"/>
    </source>
</evidence>
<dbReference type="PANTHER" id="PTHR11902:SF1">
    <property type="entry name" value="ENOLASE"/>
    <property type="match status" value="1"/>
</dbReference>
<feature type="binding site" evidence="8">
    <location>
        <position position="177"/>
    </location>
    <ligand>
        <name>substrate</name>
    </ligand>
</feature>
<comment type="subcellular location">
    <subcellularLocation>
        <location evidence="6">Cytoplasm</location>
    </subcellularLocation>
    <subcellularLocation>
        <location evidence="6">Secreted</location>
    </subcellularLocation>
    <subcellularLocation>
        <location evidence="6">Cell surface</location>
    </subcellularLocation>
    <text evidence="6">Fractions of enolase are present in both the cytoplasm and on the cell surface.</text>
</comment>
<protein>
    <recommendedName>
        <fullName evidence="6">Enolase</fullName>
        <ecNumber evidence="6">4.2.1.11</ecNumber>
    </recommendedName>
    <alternativeName>
        <fullName evidence="6">2-phospho-D-glycerate hydro-lyase</fullName>
    </alternativeName>
    <alternativeName>
        <fullName evidence="6">2-phosphoglycerate dehydratase</fullName>
    </alternativeName>
</protein>
<feature type="binding site" evidence="8">
    <location>
        <position position="400"/>
    </location>
    <ligand>
        <name>substrate</name>
    </ligand>
</feature>
<dbReference type="CDD" id="cd03313">
    <property type="entry name" value="enolase"/>
    <property type="match status" value="1"/>
</dbReference>
<dbReference type="GO" id="GO:0004634">
    <property type="term" value="F:phosphopyruvate hydratase activity"/>
    <property type="evidence" value="ECO:0007669"/>
    <property type="project" value="UniProtKB-UniRule"/>
</dbReference>
<dbReference type="InterPro" id="IPR036849">
    <property type="entry name" value="Enolase-like_C_sf"/>
</dbReference>
<dbReference type="EC" id="4.2.1.11" evidence="6"/>
<feature type="binding site" evidence="6">
    <location>
        <position position="400"/>
    </location>
    <ligand>
        <name>(2R)-2-phosphoglycerate</name>
        <dbReference type="ChEBI" id="CHEBI:58289"/>
    </ligand>
</feature>
<keyword evidence="12" id="KW-0670">Pyruvate</keyword>
<feature type="binding site" evidence="6 9">
    <location>
        <position position="297"/>
    </location>
    <ligand>
        <name>Mg(2+)</name>
        <dbReference type="ChEBI" id="CHEBI:18420"/>
    </ligand>
</feature>
<evidence type="ECO:0000313" key="12">
    <source>
        <dbReference type="EMBL" id="HFK19703.1"/>
    </source>
</evidence>
<accession>A0A7C3EVF3</accession>
<dbReference type="Pfam" id="PF03952">
    <property type="entry name" value="Enolase_N"/>
    <property type="match status" value="1"/>
</dbReference>
<dbReference type="SFLD" id="SFLDF00002">
    <property type="entry name" value="enolase"/>
    <property type="match status" value="1"/>
</dbReference>
<evidence type="ECO:0000256" key="9">
    <source>
        <dbReference type="PIRSR" id="PIRSR001400-3"/>
    </source>
</evidence>
<reference evidence="12" key="1">
    <citation type="journal article" date="2020" name="mSystems">
        <title>Genome- and Community-Level Interaction Insights into Carbon Utilization and Element Cycling Functions of Hydrothermarchaeota in Hydrothermal Sediment.</title>
        <authorList>
            <person name="Zhou Z."/>
            <person name="Liu Y."/>
            <person name="Xu W."/>
            <person name="Pan J."/>
            <person name="Luo Z.H."/>
            <person name="Li M."/>
        </authorList>
    </citation>
    <scope>NUCLEOTIDE SEQUENCE [LARGE SCALE GENOMIC DNA]</scope>
    <source>
        <strain evidence="12">SpSt-468</strain>
    </source>
</reference>
<evidence type="ECO:0000256" key="6">
    <source>
        <dbReference type="HAMAP-Rule" id="MF_00318"/>
    </source>
</evidence>
<feature type="binding site" evidence="8">
    <location>
        <position position="168"/>
    </location>
    <ligand>
        <name>substrate</name>
    </ligand>
</feature>
<evidence type="ECO:0000256" key="1">
    <source>
        <dbReference type="ARBA" id="ARBA00005031"/>
    </source>
</evidence>
<feature type="binding site" evidence="6 9">
    <location>
        <position position="324"/>
    </location>
    <ligand>
        <name>Mg(2+)</name>
        <dbReference type="ChEBI" id="CHEBI:18420"/>
    </ligand>
</feature>
<gene>
    <name evidence="6" type="primary">eno</name>
    <name evidence="12" type="ORF">ENS19_00275</name>
</gene>
<dbReference type="AlphaFoldDB" id="A0A7C3EVF3"/>
<evidence type="ECO:0000256" key="4">
    <source>
        <dbReference type="ARBA" id="ARBA00023152"/>
    </source>
</evidence>
<name>A0A7C3EVF3_9CREN</name>
<feature type="domain" description="Enolase C-terminal TIM barrel" evidence="10">
    <location>
        <begin position="152"/>
        <end position="437"/>
    </location>
</feature>
<feature type="binding site" evidence="6">
    <location>
        <position position="349"/>
    </location>
    <ligand>
        <name>(2R)-2-phosphoglycerate</name>
        <dbReference type="ChEBI" id="CHEBI:58289"/>
    </ligand>
</feature>
<organism evidence="12">
    <name type="scientific">Candidatus Methanomethylicus mesodigestus</name>
    <dbReference type="NCBI Taxonomy" id="1867258"/>
    <lineage>
        <taxon>Archaea</taxon>
        <taxon>Thermoproteota</taxon>
        <taxon>Methanosuratincolia</taxon>
        <taxon>Candidatus Methanomethylicales</taxon>
        <taxon>Candidatus Methanomethylicaceae</taxon>
        <taxon>Candidatus Methanomethylicus</taxon>
    </lineage>
</organism>
<comment type="pathway">
    <text evidence="1 6">Carbohydrate degradation; glycolysis; pyruvate from D-glyceraldehyde 3-phosphate: step 4/5.</text>
</comment>
<dbReference type="GO" id="GO:0005576">
    <property type="term" value="C:extracellular region"/>
    <property type="evidence" value="ECO:0007669"/>
    <property type="project" value="UniProtKB-SubCell"/>
</dbReference>
<dbReference type="PROSITE" id="PS00164">
    <property type="entry name" value="ENOLASE"/>
    <property type="match status" value="1"/>
</dbReference>
<feature type="binding site" evidence="8">
    <location>
        <position position="297"/>
    </location>
    <ligand>
        <name>substrate</name>
    </ligand>
</feature>
<dbReference type="GO" id="GO:0000015">
    <property type="term" value="C:phosphopyruvate hydratase complex"/>
    <property type="evidence" value="ECO:0007669"/>
    <property type="project" value="InterPro"/>
</dbReference>
<keyword evidence="6" id="KW-0964">Secreted</keyword>
<dbReference type="InterPro" id="IPR000941">
    <property type="entry name" value="Enolase"/>
</dbReference>
<proteinExistence type="inferred from homology"/>
<sequence length="441" mass="47232">MSEPFSGNNRDKKAKGKYVITSIRSREILDSRGNPTLEVEVSTSKGFGRASVPSGASTGVHEAVELRDGGKRYSGKGVQQACANVNSVIAPAVLGMDVRALAKIDRRMISLDGTPNKSKLGANAILGVSLAAAKAAADAAGIPLFEHLNKGSTVLPVPMMNIINGGKHAGNNLAIQEFMVVPVGASSFKEALRFGSEVYMALKAILRERCGPSAINVGDEGGFAPPLLNSSDAFNAILAAIRSAGYAESDVMLAIDPAASSFHNNGKYSIDGSVMTSAMLLDYYERLVDQYPLISIEDPFEEEDYRSFVEITRSLGKRVQIVGDDIFVTNMKRFRKGVRIGAANSLLLKVNQIGTLTEALQVGKYALKRGYTVVVSHRSGETEDNYISDIAVALGNGQIKTGAPARGERVSKYNQLLRIEEMLGCRSSYPGISAFKHRTGY</sequence>
<keyword evidence="6" id="KW-0963">Cytoplasm</keyword>
<comment type="similarity">
    <text evidence="2 6">Belongs to the enolase family.</text>
</comment>
<comment type="cofactor">
    <cofactor evidence="6">
        <name>Mg(2+)</name>
        <dbReference type="ChEBI" id="CHEBI:18420"/>
    </cofactor>
    <text evidence="6">Binds a second Mg(2+) ion via substrate during catalysis.</text>
</comment>
<feature type="binding site" evidence="8">
    <location>
        <position position="324"/>
    </location>
    <ligand>
        <name>substrate</name>
    </ligand>
</feature>
<comment type="cofactor">
    <cofactor evidence="9">
        <name>Mg(2+)</name>
        <dbReference type="ChEBI" id="CHEBI:18420"/>
    </cofactor>
    <text evidence="9">Mg(2+) is required for catalysis and for stabilizing the dimer.</text>
</comment>
<dbReference type="Pfam" id="PF00113">
    <property type="entry name" value="Enolase_C"/>
    <property type="match status" value="1"/>
</dbReference>
<dbReference type="HAMAP" id="MF_00318">
    <property type="entry name" value="Enolase"/>
    <property type="match status" value="1"/>
</dbReference>
<feature type="active site" description="Proton donor" evidence="6 7">
    <location>
        <position position="220"/>
    </location>
</feature>
<dbReference type="UniPathway" id="UPA00109">
    <property type="reaction ID" value="UER00187"/>
</dbReference>